<evidence type="ECO:0000256" key="4">
    <source>
        <dbReference type="SAM" id="MobiDB-lite"/>
    </source>
</evidence>
<dbReference type="PANTHER" id="PTHR37042:SF4">
    <property type="entry name" value="OUTER MEMBRANE PROTEIN RV1973"/>
    <property type="match status" value="1"/>
</dbReference>
<evidence type="ECO:0000256" key="3">
    <source>
        <dbReference type="SAM" id="Coils"/>
    </source>
</evidence>
<dbReference type="RefSeq" id="WP_135359815.1">
    <property type="nucleotide sequence ID" value="NZ_RWJZ01000003.1"/>
</dbReference>
<feature type="region of interest" description="Disordered" evidence="4">
    <location>
        <begin position="1"/>
        <end position="43"/>
    </location>
</feature>
<gene>
    <name evidence="5" type="ORF">EJD98_09630</name>
</gene>
<accession>A0A4Z0HT23</accession>
<evidence type="ECO:0000313" key="6">
    <source>
        <dbReference type="Proteomes" id="UP000297792"/>
    </source>
</evidence>
<keyword evidence="2" id="KW-0472">Membrane</keyword>
<dbReference type="EMBL" id="RWKA01000004">
    <property type="protein sequence ID" value="TGB44122.1"/>
    <property type="molecule type" value="Genomic_DNA"/>
</dbReference>
<comment type="caution">
    <text evidence="5">The sequence shown here is derived from an EMBL/GenBank/DDBJ whole genome shotgun (WGS) entry which is preliminary data.</text>
</comment>
<dbReference type="GO" id="GO:0016020">
    <property type="term" value="C:membrane"/>
    <property type="evidence" value="ECO:0007669"/>
    <property type="project" value="UniProtKB-SubCell"/>
</dbReference>
<name>A0A4Z0HT23_MYCPR</name>
<evidence type="ECO:0000256" key="2">
    <source>
        <dbReference type="ARBA" id="ARBA00023136"/>
    </source>
</evidence>
<dbReference type="PANTHER" id="PTHR37042">
    <property type="entry name" value="OUTER MEMBRANE PROTEIN RV1973"/>
    <property type="match status" value="1"/>
</dbReference>
<evidence type="ECO:0000256" key="1">
    <source>
        <dbReference type="ARBA" id="ARBA00004370"/>
    </source>
</evidence>
<feature type="compositionally biased region" description="Polar residues" evidence="4">
    <location>
        <begin position="10"/>
        <end position="26"/>
    </location>
</feature>
<organism evidence="5 6">
    <name type="scientific">Mycolicibacterium peregrinum</name>
    <name type="common">Mycobacterium peregrinum</name>
    <dbReference type="NCBI Taxonomy" id="43304"/>
    <lineage>
        <taxon>Bacteria</taxon>
        <taxon>Bacillati</taxon>
        <taxon>Actinomycetota</taxon>
        <taxon>Actinomycetes</taxon>
        <taxon>Mycobacteriales</taxon>
        <taxon>Mycobacteriaceae</taxon>
        <taxon>Mycolicibacterium</taxon>
    </lineage>
</organism>
<evidence type="ECO:0000313" key="5">
    <source>
        <dbReference type="EMBL" id="TGB44122.1"/>
    </source>
</evidence>
<evidence type="ECO:0008006" key="7">
    <source>
        <dbReference type="Google" id="ProtNLM"/>
    </source>
</evidence>
<sequence>MKENNDDAQDSSAEQPSRDANMTTDLVRNGSALPDTSVKATRVGSSENIPLAALLVEQADADAEAAEAQAVAARARAEAIRLRHQIVGGSAMPDGGRDESSQIAEPTSALPVTAQPVTGEAEIAEAATSNDSRWYRRLPRVDRSWVKCAPAVLVIVGASACAGVLYGQHVQTVNRVERGDAFKEVAKQGVIALTSLDFAKAGDDVQRVLNNATGGFKTDFQKRSEDFRKIVEEAKVVSEGHVFATAVESMTDDSAVVLVAATSQITGPPEVKDAPRAWRLAVTVTRDGDALKISKVDFVK</sequence>
<comment type="subcellular location">
    <subcellularLocation>
        <location evidence="1">Membrane</location>
    </subcellularLocation>
</comment>
<feature type="coiled-coil region" evidence="3">
    <location>
        <begin position="56"/>
        <end position="85"/>
    </location>
</feature>
<protein>
    <recommendedName>
        <fullName evidence="7">Mammalian cell entry protein</fullName>
    </recommendedName>
</protein>
<keyword evidence="6" id="KW-1185">Reference proteome</keyword>
<dbReference type="AlphaFoldDB" id="A0A4Z0HT23"/>
<keyword evidence="3" id="KW-0175">Coiled coil</keyword>
<proteinExistence type="predicted"/>
<dbReference type="Proteomes" id="UP000297792">
    <property type="component" value="Unassembled WGS sequence"/>
</dbReference>
<reference evidence="5 6" key="1">
    <citation type="submission" date="2018-12" db="EMBL/GenBank/DDBJ databases">
        <title>Draft genome sequences of Mycolicibacterium peregrinum isolated from a pig with lymphadenitis and from soil on the same Japanese pig farm.</title>
        <authorList>
            <person name="Komatsu T."/>
            <person name="Ohya K."/>
            <person name="Sawai K."/>
            <person name="Odoi J.O."/>
            <person name="Otsu K."/>
            <person name="Ota A."/>
            <person name="Ito T."/>
            <person name="Kawai M."/>
            <person name="Maruyama F."/>
        </authorList>
    </citation>
    <scope>NUCLEOTIDE SEQUENCE [LARGE SCALE GENOMIC DNA]</scope>
    <source>
        <strain evidence="5 6">138</strain>
    </source>
</reference>